<organism evidence="8 9">
    <name type="scientific">Actinomarinicola tropica</name>
    <dbReference type="NCBI Taxonomy" id="2789776"/>
    <lineage>
        <taxon>Bacteria</taxon>
        <taxon>Bacillati</taxon>
        <taxon>Actinomycetota</taxon>
        <taxon>Acidimicrobiia</taxon>
        <taxon>Acidimicrobiales</taxon>
        <taxon>Iamiaceae</taxon>
        <taxon>Actinomarinicola</taxon>
    </lineage>
</organism>
<dbReference type="UniPathway" id="UPA00042">
    <property type="reaction ID" value="UER00497"/>
</dbReference>
<dbReference type="SMART" id="SM01005">
    <property type="entry name" value="Ala_racemase_C"/>
    <property type="match status" value="1"/>
</dbReference>
<dbReference type="EMBL" id="CP045851">
    <property type="protein sequence ID" value="QGG93901.1"/>
    <property type="molecule type" value="Genomic_DNA"/>
</dbReference>
<dbReference type="CDD" id="cd00430">
    <property type="entry name" value="PLPDE_III_AR"/>
    <property type="match status" value="1"/>
</dbReference>
<dbReference type="GO" id="GO:0005829">
    <property type="term" value="C:cytosol"/>
    <property type="evidence" value="ECO:0007669"/>
    <property type="project" value="TreeGrafter"/>
</dbReference>
<accession>A0A5Q2RH86</accession>
<reference evidence="8 9" key="1">
    <citation type="submission" date="2019-11" db="EMBL/GenBank/DDBJ databases">
        <authorList>
            <person name="He Y."/>
        </authorList>
    </citation>
    <scope>NUCLEOTIDE SEQUENCE [LARGE SCALE GENOMIC DNA]</scope>
    <source>
        <strain evidence="8 9">SCSIO 58843</strain>
    </source>
</reference>
<name>A0A5Q2RH86_9ACTN</name>
<proteinExistence type="inferred from homology"/>
<dbReference type="GO" id="GO:0030632">
    <property type="term" value="P:D-alanine biosynthetic process"/>
    <property type="evidence" value="ECO:0007669"/>
    <property type="project" value="UniProtKB-UniRule"/>
</dbReference>
<dbReference type="InterPro" id="IPR011079">
    <property type="entry name" value="Ala_racemase_C"/>
</dbReference>
<gene>
    <name evidence="8" type="primary">alr</name>
    <name evidence="8" type="ORF">GH723_01555</name>
</gene>
<keyword evidence="9" id="KW-1185">Reference proteome</keyword>
<dbReference type="PANTHER" id="PTHR30511">
    <property type="entry name" value="ALANINE RACEMASE"/>
    <property type="match status" value="1"/>
</dbReference>
<comment type="similarity">
    <text evidence="4">Belongs to the alanine racemase family.</text>
</comment>
<dbReference type="PANTHER" id="PTHR30511:SF0">
    <property type="entry name" value="ALANINE RACEMASE, CATABOLIC-RELATED"/>
    <property type="match status" value="1"/>
</dbReference>
<evidence type="ECO:0000256" key="6">
    <source>
        <dbReference type="PIRSR" id="PIRSR600821-52"/>
    </source>
</evidence>
<feature type="domain" description="Alanine racemase C-terminal" evidence="7">
    <location>
        <begin position="239"/>
        <end position="367"/>
    </location>
</feature>
<dbReference type="Gene3D" id="3.20.20.10">
    <property type="entry name" value="Alanine racemase"/>
    <property type="match status" value="1"/>
</dbReference>
<dbReference type="PRINTS" id="PR00992">
    <property type="entry name" value="ALARACEMASE"/>
</dbReference>
<dbReference type="InterPro" id="IPR000821">
    <property type="entry name" value="Ala_racemase"/>
</dbReference>
<dbReference type="EC" id="5.1.1.1" evidence="4"/>
<evidence type="ECO:0000313" key="9">
    <source>
        <dbReference type="Proteomes" id="UP000334019"/>
    </source>
</evidence>
<evidence type="ECO:0000259" key="7">
    <source>
        <dbReference type="SMART" id="SM01005"/>
    </source>
</evidence>
<dbReference type="InterPro" id="IPR029066">
    <property type="entry name" value="PLP-binding_barrel"/>
</dbReference>
<dbReference type="RefSeq" id="WP_153758007.1">
    <property type="nucleotide sequence ID" value="NZ_CP045851.1"/>
</dbReference>
<feature type="active site" description="Proton acceptor; specific for L-alanine" evidence="4">
    <location>
        <position position="260"/>
    </location>
</feature>
<sequence>MRARADIDLDAIAANVRTLGRLVAPARVCAVVKAGGYGHGAAPVAQASIDAGAACLAVAHVEEGEALRAAGVDAAVLLLSEPDPGAMPRLVAARLQPTLYTHAGIEAASAAAVAAGVTLDAHLKVDTGMRRVGADPVDAVARAKEIDGAAGLALDGVWTHLAVADEPDHEFTAEQLRRFRAVVEELQSAGMRPRTLHTANSAGAIAHPDARADLVRCGIAVYGLAPSPQLAARVPLVPALTLRSEVSFVKQVGAGEGISYGLRHRFAHDTTVATVTIGYADGVRRRLSEVGGEVLIGGRRHPIVGTITMDQLMVDCGDHPVAPGDEVVLIGRQGDEEITAEEWAERLDTIPYEVVCGIGPRVERRWHRSGGPVEGSGTPTSG</sequence>
<dbReference type="SUPFAM" id="SSF50621">
    <property type="entry name" value="Alanine racemase C-terminal domain-like"/>
    <property type="match status" value="1"/>
</dbReference>
<dbReference type="SUPFAM" id="SSF51419">
    <property type="entry name" value="PLP-binding barrel"/>
    <property type="match status" value="1"/>
</dbReference>
<feature type="active site" description="Proton acceptor; specific for D-alanine" evidence="4">
    <location>
        <position position="33"/>
    </location>
</feature>
<evidence type="ECO:0000313" key="8">
    <source>
        <dbReference type="EMBL" id="QGG93901.1"/>
    </source>
</evidence>
<dbReference type="HAMAP" id="MF_01201">
    <property type="entry name" value="Ala_racemase"/>
    <property type="match status" value="1"/>
</dbReference>
<dbReference type="Proteomes" id="UP000334019">
    <property type="component" value="Chromosome"/>
</dbReference>
<dbReference type="Pfam" id="PF00842">
    <property type="entry name" value="Ala_racemase_C"/>
    <property type="match status" value="1"/>
</dbReference>
<evidence type="ECO:0000256" key="4">
    <source>
        <dbReference type="HAMAP-Rule" id="MF_01201"/>
    </source>
</evidence>
<comment type="catalytic activity">
    <reaction evidence="4">
        <text>L-alanine = D-alanine</text>
        <dbReference type="Rhea" id="RHEA:20249"/>
        <dbReference type="ChEBI" id="CHEBI:57416"/>
        <dbReference type="ChEBI" id="CHEBI:57972"/>
        <dbReference type="EC" id="5.1.1.1"/>
    </reaction>
</comment>
<evidence type="ECO:0000256" key="2">
    <source>
        <dbReference type="ARBA" id="ARBA00022898"/>
    </source>
</evidence>
<keyword evidence="3 4" id="KW-0413">Isomerase</keyword>
<dbReference type="NCBIfam" id="TIGR00492">
    <property type="entry name" value="alr"/>
    <property type="match status" value="1"/>
</dbReference>
<keyword evidence="2 4" id="KW-0663">Pyridoxal phosphate</keyword>
<evidence type="ECO:0000256" key="5">
    <source>
        <dbReference type="PIRSR" id="PIRSR600821-50"/>
    </source>
</evidence>
<dbReference type="Pfam" id="PF01168">
    <property type="entry name" value="Ala_racemase_N"/>
    <property type="match status" value="1"/>
</dbReference>
<feature type="binding site" evidence="4 6">
    <location>
        <position position="131"/>
    </location>
    <ligand>
        <name>substrate</name>
    </ligand>
</feature>
<comment type="pathway">
    <text evidence="4">Amino-acid biosynthesis; D-alanine biosynthesis; D-alanine from L-alanine: step 1/1.</text>
</comment>
<dbReference type="KEGG" id="atq:GH723_01555"/>
<evidence type="ECO:0000256" key="1">
    <source>
        <dbReference type="ARBA" id="ARBA00001933"/>
    </source>
</evidence>
<dbReference type="FunFam" id="3.20.20.10:FF:000002">
    <property type="entry name" value="Alanine racemase"/>
    <property type="match status" value="1"/>
</dbReference>
<dbReference type="InterPro" id="IPR009006">
    <property type="entry name" value="Ala_racemase/Decarboxylase_C"/>
</dbReference>
<protein>
    <recommendedName>
        <fullName evidence="4">Alanine racemase</fullName>
        <ecNumber evidence="4">5.1.1.1</ecNumber>
    </recommendedName>
</protein>
<evidence type="ECO:0000256" key="3">
    <source>
        <dbReference type="ARBA" id="ARBA00023235"/>
    </source>
</evidence>
<dbReference type="GO" id="GO:0008784">
    <property type="term" value="F:alanine racemase activity"/>
    <property type="evidence" value="ECO:0007669"/>
    <property type="project" value="UniProtKB-UniRule"/>
</dbReference>
<comment type="cofactor">
    <cofactor evidence="1 4 5">
        <name>pyridoxal 5'-phosphate</name>
        <dbReference type="ChEBI" id="CHEBI:597326"/>
    </cofactor>
</comment>
<dbReference type="Gene3D" id="2.40.37.10">
    <property type="entry name" value="Lyase, Ornithine Decarboxylase, Chain A, domain 1"/>
    <property type="match status" value="1"/>
</dbReference>
<feature type="binding site" evidence="4 6">
    <location>
        <position position="309"/>
    </location>
    <ligand>
        <name>substrate</name>
    </ligand>
</feature>
<dbReference type="InterPro" id="IPR001608">
    <property type="entry name" value="Ala_racemase_N"/>
</dbReference>
<feature type="modified residue" description="N6-(pyridoxal phosphate)lysine" evidence="4 5">
    <location>
        <position position="33"/>
    </location>
</feature>
<comment type="function">
    <text evidence="4">Catalyzes the interconversion of L-alanine and D-alanine. May also act on other amino acids.</text>
</comment>
<dbReference type="GO" id="GO:0030170">
    <property type="term" value="F:pyridoxal phosphate binding"/>
    <property type="evidence" value="ECO:0007669"/>
    <property type="project" value="UniProtKB-UniRule"/>
</dbReference>
<dbReference type="AlphaFoldDB" id="A0A5Q2RH86"/>
<dbReference type="GO" id="GO:0009252">
    <property type="term" value="P:peptidoglycan biosynthetic process"/>
    <property type="evidence" value="ECO:0007669"/>
    <property type="project" value="TreeGrafter"/>
</dbReference>